<dbReference type="GO" id="GO:0005634">
    <property type="term" value="C:nucleus"/>
    <property type="evidence" value="ECO:0007669"/>
    <property type="project" value="UniProtKB-SubCell"/>
</dbReference>
<evidence type="ECO:0000313" key="9">
    <source>
        <dbReference type="EMBL" id="GAC99314.1"/>
    </source>
</evidence>
<dbReference type="InterPro" id="IPR008978">
    <property type="entry name" value="HSP20-like_chaperone"/>
</dbReference>
<dbReference type="PROSITE" id="PS51203">
    <property type="entry name" value="CS"/>
    <property type="match status" value="1"/>
</dbReference>
<dbReference type="InterPro" id="IPR037895">
    <property type="entry name" value="NUDCD1"/>
</dbReference>
<dbReference type="GO" id="GO:0005737">
    <property type="term" value="C:cytoplasm"/>
    <property type="evidence" value="ECO:0007669"/>
    <property type="project" value="UniProtKB-SubCell"/>
</dbReference>
<keyword evidence="7" id="KW-0732">Signal</keyword>
<dbReference type="RefSeq" id="XP_012192901.1">
    <property type="nucleotide sequence ID" value="XM_012337511.1"/>
</dbReference>
<evidence type="ECO:0000256" key="2">
    <source>
        <dbReference type="ARBA" id="ARBA00004496"/>
    </source>
</evidence>
<dbReference type="OrthoDB" id="428655at2759"/>
<gene>
    <name evidence="9" type="ORF">PHSY_006915</name>
</gene>
<protein>
    <recommendedName>
        <fullName evidence="3">NudC domain-containing protein 1</fullName>
    </recommendedName>
</protein>
<evidence type="ECO:0000256" key="4">
    <source>
        <dbReference type="ARBA" id="ARBA00022490"/>
    </source>
</evidence>
<evidence type="ECO:0000313" key="10">
    <source>
        <dbReference type="Proteomes" id="UP000014071"/>
    </source>
</evidence>
<sequence length="874" mass="94076">MKRSVREPHISICVLWTLLHVSRSDSTRIERKEPAAVKWRLRTRFNFSLLPPSHGFLLDVLFFPTEIPTIFRQQRDGLRMAYSQAHRLPLPAEASTSQLTGPDSLSFKVDQALLNPRFEAYKLVQDDPTCSSIRSHTLPSRPPRLVDLYQSRHVRQDGNLTFTGLGYKETKERALHQVLVPAAGTREGDDPFAAYVDANGFVVALTFDTGRARVVGHPVYRLEASGEAMPSLASVSATEWLVCGGGDVVLIELQKVSSGNDAGSVRWTSGTETRSTVGEGYTIKGCKRVGSKIRVLLQRSRKAEGSVGRGDMQGLGYQKGAQPAERSNTGRISGGGTSFEVQLVELNGVESATVELQNGGQETRSATVLWNAQGEEPLIMAKLDEQQVLLGAEASFGTISGKSTAAAELEESSRSGTSEAATEPRPALSSRRPAPHFSWAQTSDTITLAFVLPNWITTSHIRSHFSLSALSLSLTQEALTLLDAPTSSLRLVEIGAELGSTAVAQDDDLTRAAKMIASGRYVSRSTWGEIDPTGSVWTLEKAKGVSVLTLHLEKKHEGTRWVQVFADRTGSRKRSRSQMQSSFQQAKSTFQHAIAGHTIDENEEAEGSDDGEDNEDDVPETMDPSELLSMLEGMEKYTADEDSAAGFGVDRTGLTSSSGAGSNGETSLSLDQPSLLKDNLEEEDANVGRPFVLTSISNPNGYQTSTAKESSTLLATPLPSSDNDGSALVMKHDLDGAIFTCFSAGSWNHTSIMPALAFVLASKRDAQRVHIHQRRSGYVVLAFESAPQVTGGEGGGGAGNLFLYYSAEEGDAKNAPSRVVRLADGKTGQDEAAGLCGALLGVCAVKLPCSGKEGWEDVLVCLCEQQVLLLRGVL</sequence>
<dbReference type="PANTHER" id="PTHR21664:SF1">
    <property type="entry name" value="NUDC DOMAIN-CONTAINING PROTEIN 1"/>
    <property type="match status" value="1"/>
</dbReference>
<feature type="region of interest" description="Disordered" evidence="6">
    <location>
        <begin position="306"/>
        <end position="334"/>
    </location>
</feature>
<dbReference type="eggNOG" id="KOG4379">
    <property type="taxonomic scope" value="Eukaryota"/>
</dbReference>
<feature type="signal peptide" evidence="7">
    <location>
        <begin position="1"/>
        <end position="26"/>
    </location>
</feature>
<dbReference type="Pfam" id="PF04969">
    <property type="entry name" value="CS"/>
    <property type="match status" value="1"/>
</dbReference>
<evidence type="ECO:0000259" key="8">
    <source>
        <dbReference type="PROSITE" id="PS51203"/>
    </source>
</evidence>
<evidence type="ECO:0000256" key="6">
    <source>
        <dbReference type="SAM" id="MobiDB-lite"/>
    </source>
</evidence>
<dbReference type="Gene3D" id="2.60.40.790">
    <property type="match status" value="1"/>
</dbReference>
<feature type="region of interest" description="Disordered" evidence="6">
    <location>
        <begin position="600"/>
        <end position="622"/>
    </location>
</feature>
<feature type="region of interest" description="Disordered" evidence="6">
    <location>
        <begin position="696"/>
        <end position="718"/>
    </location>
</feature>
<evidence type="ECO:0000256" key="3">
    <source>
        <dbReference type="ARBA" id="ARBA00018915"/>
    </source>
</evidence>
<feature type="region of interest" description="Disordered" evidence="6">
    <location>
        <begin position="405"/>
        <end position="435"/>
    </location>
</feature>
<dbReference type="PANTHER" id="PTHR21664">
    <property type="entry name" value="CHRONIC MYELOGENOUS LEUKEMIA TUMOR ANTIGEN 66"/>
    <property type="match status" value="1"/>
</dbReference>
<keyword evidence="5" id="KW-0539">Nucleus</keyword>
<feature type="compositionally biased region" description="Polar residues" evidence="6">
    <location>
        <begin position="653"/>
        <end position="671"/>
    </location>
</feature>
<keyword evidence="4" id="KW-0963">Cytoplasm</keyword>
<accession>R9PD83</accession>
<name>R9PD83_PSEHS</name>
<feature type="domain" description="CS" evidence="8">
    <location>
        <begin position="432"/>
        <end position="565"/>
    </location>
</feature>
<dbReference type="GeneID" id="24112180"/>
<dbReference type="AlphaFoldDB" id="R9PD83"/>
<feature type="region of interest" description="Disordered" evidence="6">
    <location>
        <begin position="569"/>
        <end position="588"/>
    </location>
</feature>
<reference evidence="10" key="1">
    <citation type="journal article" date="2013" name="Genome Announc.">
        <title>Draft genome sequence of the basidiomycetous yeast-like fungus Pseudozyma hubeiensis SY62, which produces an abundant amount of the biosurfactant mannosylerythritol lipids.</title>
        <authorList>
            <person name="Konishi M."/>
            <person name="Hatada Y."/>
            <person name="Horiuchi J."/>
        </authorList>
    </citation>
    <scope>NUCLEOTIDE SEQUENCE [LARGE SCALE GENOMIC DNA]</scope>
    <source>
        <strain evidence="10">SY62</strain>
    </source>
</reference>
<feature type="compositionally biased region" description="Acidic residues" evidence="6">
    <location>
        <begin position="601"/>
        <end position="620"/>
    </location>
</feature>
<feature type="chain" id="PRO_5004478551" description="NudC domain-containing protein 1" evidence="7">
    <location>
        <begin position="27"/>
        <end position="874"/>
    </location>
</feature>
<keyword evidence="10" id="KW-1185">Reference proteome</keyword>
<evidence type="ECO:0000256" key="1">
    <source>
        <dbReference type="ARBA" id="ARBA00004123"/>
    </source>
</evidence>
<proteinExistence type="predicted"/>
<dbReference type="STRING" id="1305764.R9PD83"/>
<evidence type="ECO:0000256" key="7">
    <source>
        <dbReference type="SAM" id="SignalP"/>
    </source>
</evidence>
<dbReference type="InterPro" id="IPR007052">
    <property type="entry name" value="CS_dom"/>
</dbReference>
<feature type="region of interest" description="Disordered" evidence="6">
    <location>
        <begin position="643"/>
        <end position="671"/>
    </location>
</feature>
<evidence type="ECO:0000256" key="5">
    <source>
        <dbReference type="ARBA" id="ARBA00023242"/>
    </source>
</evidence>
<dbReference type="EMBL" id="DF238831">
    <property type="protein sequence ID" value="GAC99314.1"/>
    <property type="molecule type" value="Genomic_DNA"/>
</dbReference>
<organism evidence="9 10">
    <name type="scientific">Pseudozyma hubeiensis (strain SY62)</name>
    <name type="common">Yeast</name>
    <dbReference type="NCBI Taxonomy" id="1305764"/>
    <lineage>
        <taxon>Eukaryota</taxon>
        <taxon>Fungi</taxon>
        <taxon>Dikarya</taxon>
        <taxon>Basidiomycota</taxon>
        <taxon>Ustilaginomycotina</taxon>
        <taxon>Ustilaginomycetes</taxon>
        <taxon>Ustilaginales</taxon>
        <taxon>Ustilaginaceae</taxon>
        <taxon>Pseudozyma</taxon>
    </lineage>
</organism>
<dbReference type="HOGENOM" id="CLU_021382_0_0_1"/>
<comment type="subcellular location">
    <subcellularLocation>
        <location evidence="2">Cytoplasm</location>
    </subcellularLocation>
    <subcellularLocation>
        <location evidence="1">Nucleus</location>
    </subcellularLocation>
</comment>
<dbReference type="Proteomes" id="UP000014071">
    <property type="component" value="Unassembled WGS sequence"/>
</dbReference>
<feature type="compositionally biased region" description="Polar residues" evidence="6">
    <location>
        <begin position="696"/>
        <end position="709"/>
    </location>
</feature>